<keyword evidence="2 6" id="KW-0812">Transmembrane</keyword>
<dbReference type="GO" id="GO:0005886">
    <property type="term" value="C:plasma membrane"/>
    <property type="evidence" value="ECO:0007669"/>
    <property type="project" value="TreeGrafter"/>
</dbReference>
<feature type="transmembrane region" description="Helical" evidence="6">
    <location>
        <begin position="196"/>
        <end position="217"/>
    </location>
</feature>
<dbReference type="Gene3D" id="1.20.1560.10">
    <property type="entry name" value="ABC transporter type 1, transmembrane domain"/>
    <property type="match status" value="2"/>
</dbReference>
<feature type="domain" description="ABC transmembrane type-1" evidence="7">
    <location>
        <begin position="166"/>
        <end position="251"/>
    </location>
</feature>
<evidence type="ECO:0000256" key="3">
    <source>
        <dbReference type="ARBA" id="ARBA00022989"/>
    </source>
</evidence>
<feature type="compositionally biased region" description="Low complexity" evidence="5">
    <location>
        <begin position="8"/>
        <end position="21"/>
    </location>
</feature>
<dbReference type="AlphaFoldDB" id="A0A9P1H3V9"/>
<sequence length="340" mass="36813">MSEKDITAAEPAPRAPNAAEPVVTAASEETAVPKSEKKDHGVLEQSNEKGGKNQPEARPERQAGVKDLVRVFGYATKWDYLAYLVGFFSSIAAGVSLPLVMVLFGQLVEKFQTFATPGALDPSLVDVDTLQERMGDFESEINRLSLFMTALFIVRFGCNYINKIGISEKMGVLVEFTATIIASLVIAFIYSWRLTLVCFSATVFIMLTLGILLPLILKGVARLNRAESKATAIATEALSSVRIIAACGAEDACSSATESGRKRRGAWPRRSRLSCLSNSVSSYVFPSCLRSCLAPYFVVGTLANGIPQFFALWAVFGLAFWFGIKSYLDGVLSGVGDIVM</sequence>
<dbReference type="PANTHER" id="PTHR24222:SF76">
    <property type="entry name" value="MYCOBACTIN IMPORT ATP-BINDING_PERMEASE PROTEIN IRTB"/>
    <property type="match status" value="1"/>
</dbReference>
<proteinExistence type="predicted"/>
<feature type="transmembrane region" description="Helical" evidence="6">
    <location>
        <begin position="141"/>
        <end position="158"/>
    </location>
</feature>
<evidence type="ECO:0000256" key="6">
    <source>
        <dbReference type="SAM" id="Phobius"/>
    </source>
</evidence>
<evidence type="ECO:0000256" key="2">
    <source>
        <dbReference type="ARBA" id="ARBA00022692"/>
    </source>
</evidence>
<organism evidence="8 9">
    <name type="scientific">Parascedosporium putredinis</name>
    <dbReference type="NCBI Taxonomy" id="1442378"/>
    <lineage>
        <taxon>Eukaryota</taxon>
        <taxon>Fungi</taxon>
        <taxon>Dikarya</taxon>
        <taxon>Ascomycota</taxon>
        <taxon>Pezizomycotina</taxon>
        <taxon>Sordariomycetes</taxon>
        <taxon>Hypocreomycetidae</taxon>
        <taxon>Microascales</taxon>
        <taxon>Microascaceae</taxon>
        <taxon>Parascedosporium</taxon>
    </lineage>
</organism>
<dbReference type="GO" id="GO:0140359">
    <property type="term" value="F:ABC-type transporter activity"/>
    <property type="evidence" value="ECO:0007669"/>
    <property type="project" value="InterPro"/>
</dbReference>
<evidence type="ECO:0000256" key="1">
    <source>
        <dbReference type="ARBA" id="ARBA00004141"/>
    </source>
</evidence>
<feature type="transmembrane region" description="Helical" evidence="6">
    <location>
        <begin position="305"/>
        <end position="324"/>
    </location>
</feature>
<dbReference type="EMBL" id="CALLCH030000015">
    <property type="protein sequence ID" value="CAI4216217.1"/>
    <property type="molecule type" value="Genomic_DNA"/>
</dbReference>
<feature type="transmembrane region" description="Helical" evidence="6">
    <location>
        <begin position="170"/>
        <end position="190"/>
    </location>
</feature>
<evidence type="ECO:0000259" key="7">
    <source>
        <dbReference type="PROSITE" id="PS50929"/>
    </source>
</evidence>
<evidence type="ECO:0000313" key="8">
    <source>
        <dbReference type="EMBL" id="CAI4216217.1"/>
    </source>
</evidence>
<dbReference type="SUPFAM" id="SSF90123">
    <property type="entry name" value="ABC transporter transmembrane region"/>
    <property type="match status" value="1"/>
</dbReference>
<dbReference type="GO" id="GO:0005524">
    <property type="term" value="F:ATP binding"/>
    <property type="evidence" value="ECO:0007669"/>
    <property type="project" value="InterPro"/>
</dbReference>
<keyword evidence="4 6" id="KW-0472">Membrane</keyword>
<feature type="compositionally biased region" description="Basic and acidic residues" evidence="5">
    <location>
        <begin position="34"/>
        <end position="60"/>
    </location>
</feature>
<dbReference type="InterPro" id="IPR011527">
    <property type="entry name" value="ABC1_TM_dom"/>
</dbReference>
<feature type="transmembrane region" description="Helical" evidence="6">
    <location>
        <begin position="80"/>
        <end position="104"/>
    </location>
</feature>
<name>A0A9P1H3V9_9PEZI</name>
<comment type="subcellular location">
    <subcellularLocation>
        <location evidence="1">Membrane</location>
        <topology evidence="1">Multi-pass membrane protein</topology>
    </subcellularLocation>
</comment>
<dbReference type="Pfam" id="PF00664">
    <property type="entry name" value="ABC_membrane"/>
    <property type="match status" value="1"/>
</dbReference>
<keyword evidence="9" id="KW-1185">Reference proteome</keyword>
<evidence type="ECO:0000256" key="4">
    <source>
        <dbReference type="ARBA" id="ARBA00023136"/>
    </source>
</evidence>
<gene>
    <name evidence="8" type="ORF">PPNO1_LOCUS5877</name>
</gene>
<evidence type="ECO:0000256" key="5">
    <source>
        <dbReference type="SAM" id="MobiDB-lite"/>
    </source>
</evidence>
<feature type="region of interest" description="Disordered" evidence="5">
    <location>
        <begin position="1"/>
        <end position="60"/>
    </location>
</feature>
<dbReference type="InterPro" id="IPR036640">
    <property type="entry name" value="ABC1_TM_sf"/>
</dbReference>
<accession>A0A9P1H3V9</accession>
<dbReference type="InterPro" id="IPR039421">
    <property type="entry name" value="Type_1_exporter"/>
</dbReference>
<comment type="caution">
    <text evidence="8">The sequence shown here is derived from an EMBL/GenBank/DDBJ whole genome shotgun (WGS) entry which is preliminary data.</text>
</comment>
<dbReference type="PROSITE" id="PS50929">
    <property type="entry name" value="ABC_TM1F"/>
    <property type="match status" value="1"/>
</dbReference>
<reference evidence="8" key="1">
    <citation type="submission" date="2022-11" db="EMBL/GenBank/DDBJ databases">
        <authorList>
            <person name="Scott C."/>
            <person name="Bruce N."/>
        </authorList>
    </citation>
    <scope>NUCLEOTIDE SEQUENCE</scope>
</reference>
<dbReference type="Proteomes" id="UP000838763">
    <property type="component" value="Unassembled WGS sequence"/>
</dbReference>
<dbReference type="OrthoDB" id="6500128at2759"/>
<keyword evidence="3 6" id="KW-1133">Transmembrane helix</keyword>
<dbReference type="PANTHER" id="PTHR24222">
    <property type="entry name" value="ABC TRANSPORTER B FAMILY"/>
    <property type="match status" value="1"/>
</dbReference>
<evidence type="ECO:0000313" key="9">
    <source>
        <dbReference type="Proteomes" id="UP000838763"/>
    </source>
</evidence>
<protein>
    <recommendedName>
        <fullName evidence="7">ABC transmembrane type-1 domain-containing protein</fullName>
    </recommendedName>
</protein>